<organism evidence="1 2">
    <name type="scientific">Iphiclides podalirius</name>
    <name type="common">scarce swallowtail</name>
    <dbReference type="NCBI Taxonomy" id="110791"/>
    <lineage>
        <taxon>Eukaryota</taxon>
        <taxon>Metazoa</taxon>
        <taxon>Ecdysozoa</taxon>
        <taxon>Arthropoda</taxon>
        <taxon>Hexapoda</taxon>
        <taxon>Insecta</taxon>
        <taxon>Pterygota</taxon>
        <taxon>Neoptera</taxon>
        <taxon>Endopterygota</taxon>
        <taxon>Lepidoptera</taxon>
        <taxon>Glossata</taxon>
        <taxon>Ditrysia</taxon>
        <taxon>Papilionoidea</taxon>
        <taxon>Papilionidae</taxon>
        <taxon>Papilioninae</taxon>
        <taxon>Iphiclides</taxon>
    </lineage>
</organism>
<evidence type="ECO:0000313" key="1">
    <source>
        <dbReference type="EMBL" id="CAH2055986.1"/>
    </source>
</evidence>
<dbReference type="EMBL" id="OW152834">
    <property type="protein sequence ID" value="CAH2055986.1"/>
    <property type="molecule type" value="Genomic_DNA"/>
</dbReference>
<reference evidence="1" key="1">
    <citation type="submission" date="2022-03" db="EMBL/GenBank/DDBJ databases">
        <authorList>
            <person name="Martin H S."/>
        </authorList>
    </citation>
    <scope>NUCLEOTIDE SEQUENCE</scope>
</reference>
<dbReference type="Proteomes" id="UP000837857">
    <property type="component" value="Chromosome 22"/>
</dbReference>
<keyword evidence="2" id="KW-1185">Reference proteome</keyword>
<feature type="non-terminal residue" evidence="1">
    <location>
        <position position="105"/>
    </location>
</feature>
<name>A0ABN8IGI7_9NEOP</name>
<protein>
    <submittedName>
        <fullName evidence="1">Uncharacterized protein</fullName>
    </submittedName>
</protein>
<gene>
    <name evidence="1" type="ORF">IPOD504_LOCUS9268</name>
</gene>
<sequence>MAWVRRAAPRPIGALLIVTKGISDSDRRDASRLISLANKIIESLCGVRRWERGRRGVGRGPPGLQCSAARPEGSTCPRLLRASRHECPPNVLLGTPAPLGCVVIK</sequence>
<proteinExistence type="predicted"/>
<evidence type="ECO:0000313" key="2">
    <source>
        <dbReference type="Proteomes" id="UP000837857"/>
    </source>
</evidence>
<accession>A0ABN8IGI7</accession>